<organism evidence="1 2">
    <name type="scientific">Cricetulus griseus</name>
    <name type="common">Chinese hamster</name>
    <name type="synonym">Cricetulus barabensis griseus</name>
    <dbReference type="NCBI Taxonomy" id="10029"/>
    <lineage>
        <taxon>Eukaryota</taxon>
        <taxon>Metazoa</taxon>
        <taxon>Chordata</taxon>
        <taxon>Craniata</taxon>
        <taxon>Vertebrata</taxon>
        <taxon>Euteleostomi</taxon>
        <taxon>Mammalia</taxon>
        <taxon>Eutheria</taxon>
        <taxon>Euarchontoglires</taxon>
        <taxon>Glires</taxon>
        <taxon>Rodentia</taxon>
        <taxon>Myomorpha</taxon>
        <taxon>Muroidea</taxon>
        <taxon>Cricetidae</taxon>
        <taxon>Cricetinae</taxon>
        <taxon>Cricetulus</taxon>
    </lineage>
</organism>
<name>G3GZR3_CRIGR</name>
<dbReference type="eggNOG" id="KOG3539">
    <property type="taxonomic scope" value="Eukaryota"/>
</dbReference>
<dbReference type="EMBL" id="JH000082">
    <property type="protein sequence ID" value="EGW00952.1"/>
    <property type="molecule type" value="Genomic_DNA"/>
</dbReference>
<gene>
    <name evidence="1" type="ORF">I79_003360</name>
</gene>
<dbReference type="Gene3D" id="2.20.100.10">
    <property type="entry name" value="Thrombospondin type-1 (TSP1) repeat"/>
    <property type="match status" value="1"/>
</dbReference>
<dbReference type="PANTHER" id="PTHR11311:SF7">
    <property type="entry name" value="THROMBOSPONDIN TYPE-1 DOMAIN-CONTAINING PROTEIN 7B"/>
    <property type="match status" value="1"/>
</dbReference>
<dbReference type="GO" id="GO:0005886">
    <property type="term" value="C:plasma membrane"/>
    <property type="evidence" value="ECO:0007669"/>
    <property type="project" value="TreeGrafter"/>
</dbReference>
<dbReference type="SMART" id="SM00209">
    <property type="entry name" value="TSP1"/>
    <property type="match status" value="1"/>
</dbReference>
<evidence type="ECO:0000313" key="1">
    <source>
        <dbReference type="EMBL" id="EGW00952.1"/>
    </source>
</evidence>
<dbReference type="eggNOG" id="KOG3538">
    <property type="taxonomic scope" value="Eukaryota"/>
</dbReference>
<dbReference type="InterPro" id="IPR051418">
    <property type="entry name" value="Spondin/Thrombospondin_T1"/>
</dbReference>
<dbReference type="PROSITE" id="PS50092">
    <property type="entry name" value="TSP1"/>
    <property type="match status" value="1"/>
</dbReference>
<dbReference type="PaxDb" id="10029-XP_007614891.1"/>
<dbReference type="GO" id="GO:0030036">
    <property type="term" value="P:actin cytoskeleton organization"/>
    <property type="evidence" value="ECO:0007669"/>
    <property type="project" value="TreeGrafter"/>
</dbReference>
<reference evidence="2" key="1">
    <citation type="journal article" date="2011" name="Nat. Biotechnol.">
        <title>The genomic sequence of the Chinese hamster ovary (CHO)-K1 cell line.</title>
        <authorList>
            <person name="Xu X."/>
            <person name="Nagarajan H."/>
            <person name="Lewis N.E."/>
            <person name="Pan S."/>
            <person name="Cai Z."/>
            <person name="Liu X."/>
            <person name="Chen W."/>
            <person name="Xie M."/>
            <person name="Wang W."/>
            <person name="Hammond S."/>
            <person name="Andersen M.R."/>
            <person name="Neff N."/>
            <person name="Passarelli B."/>
            <person name="Koh W."/>
            <person name="Fan H.C."/>
            <person name="Wang J."/>
            <person name="Gui Y."/>
            <person name="Lee K.H."/>
            <person name="Betenbaugh M.J."/>
            <person name="Quake S.R."/>
            <person name="Famili I."/>
            <person name="Palsson B.O."/>
            <person name="Wang J."/>
        </authorList>
    </citation>
    <scope>NUCLEOTIDE SEQUENCE [LARGE SCALE GENOMIC DNA]</scope>
    <source>
        <strain evidence="2">CHO K1 cell line</strain>
    </source>
</reference>
<protein>
    <submittedName>
        <fullName evidence="1">Thrombospondin type-1 domain-containing protein 7B</fullName>
    </submittedName>
</protein>
<evidence type="ECO:0000313" key="2">
    <source>
        <dbReference type="Proteomes" id="UP000001075"/>
    </source>
</evidence>
<proteinExistence type="predicted"/>
<dbReference type="AlphaFoldDB" id="G3GZR3"/>
<dbReference type="PANTHER" id="PTHR11311">
    <property type="entry name" value="SPONDIN"/>
    <property type="match status" value="1"/>
</dbReference>
<sequence>MTTARKQSTKDKMHPVNDTFLTHLMQAGPTSDSPFTSVSCISDDNQSAEMTECLKQMNGMPPLVQECTIPCREDCTFTPWSKFTPCSKNCEATQIRRRQLTGKSRKREKCQDAALYPLVEMEPCPCDAFMSHPYGNWSACILPESNRDPQRGGLWVQGAGKECGKGVRFRAIACSDKNGRPVDPSFCNSSGKQTDEEQQMRSFTEPRRFALGLGIIVDSFFSNDFHSHLSVAHCHHGIKP</sequence>
<dbReference type="STRING" id="10029.G3GZR3"/>
<dbReference type="InterPro" id="IPR036383">
    <property type="entry name" value="TSP1_rpt_sf"/>
</dbReference>
<dbReference type="GlyGen" id="G3GZR3">
    <property type="glycosylation" value="1 site"/>
</dbReference>
<dbReference type="Proteomes" id="UP000001075">
    <property type="component" value="Unassembled WGS sequence"/>
</dbReference>
<accession>G3GZR3</accession>
<dbReference type="InParanoid" id="G3GZR3"/>
<dbReference type="InterPro" id="IPR000884">
    <property type="entry name" value="TSP1_rpt"/>
</dbReference>
<dbReference type="SUPFAM" id="SSF82895">
    <property type="entry name" value="TSP-1 type 1 repeat"/>
    <property type="match status" value="2"/>
</dbReference>